<dbReference type="PANTHER" id="PTHR11097">
    <property type="entry name" value="EXOSOME COMPLEX EXONUCLEASE RIBOSOMAL RNA PROCESSING PROTEIN"/>
    <property type="match status" value="1"/>
</dbReference>
<keyword evidence="13" id="KW-1185">Reference proteome</keyword>
<evidence type="ECO:0000256" key="1">
    <source>
        <dbReference type="ARBA" id="ARBA00004496"/>
    </source>
</evidence>
<evidence type="ECO:0000313" key="13">
    <source>
        <dbReference type="Proteomes" id="UP001516400"/>
    </source>
</evidence>
<keyword evidence="4" id="KW-0963">Cytoplasm</keyword>
<dbReference type="GO" id="GO:0005730">
    <property type="term" value="C:nucleolus"/>
    <property type="evidence" value="ECO:0007669"/>
    <property type="project" value="UniProtKB-SubCell"/>
</dbReference>
<organism evidence="12 13">
    <name type="scientific">Cryptolaemus montrouzieri</name>
    <dbReference type="NCBI Taxonomy" id="559131"/>
    <lineage>
        <taxon>Eukaryota</taxon>
        <taxon>Metazoa</taxon>
        <taxon>Ecdysozoa</taxon>
        <taxon>Arthropoda</taxon>
        <taxon>Hexapoda</taxon>
        <taxon>Insecta</taxon>
        <taxon>Pterygota</taxon>
        <taxon>Neoptera</taxon>
        <taxon>Endopterygota</taxon>
        <taxon>Coleoptera</taxon>
        <taxon>Polyphaga</taxon>
        <taxon>Cucujiformia</taxon>
        <taxon>Coccinelloidea</taxon>
        <taxon>Coccinellidae</taxon>
        <taxon>Scymninae</taxon>
        <taxon>Scymnini</taxon>
        <taxon>Cryptolaemus</taxon>
    </lineage>
</organism>
<evidence type="ECO:0000256" key="4">
    <source>
        <dbReference type="ARBA" id="ARBA00022490"/>
    </source>
</evidence>
<name>A0ABD2MMD5_9CUCU</name>
<reference evidence="12 13" key="1">
    <citation type="journal article" date="2021" name="BMC Biol.">
        <title>Horizontally acquired antibacterial genes associated with adaptive radiation of ladybird beetles.</title>
        <authorList>
            <person name="Li H.S."/>
            <person name="Tang X.F."/>
            <person name="Huang Y.H."/>
            <person name="Xu Z.Y."/>
            <person name="Chen M.L."/>
            <person name="Du X.Y."/>
            <person name="Qiu B.Y."/>
            <person name="Chen P.T."/>
            <person name="Zhang W."/>
            <person name="Slipinski A."/>
            <person name="Escalona H.E."/>
            <person name="Waterhouse R.M."/>
            <person name="Zwick A."/>
            <person name="Pang H."/>
        </authorList>
    </citation>
    <scope>NUCLEOTIDE SEQUENCE [LARGE SCALE GENOMIC DNA]</scope>
    <source>
        <strain evidence="12">SYSU2018</strain>
    </source>
</reference>
<dbReference type="InterPro" id="IPR033196">
    <property type="entry name" value="Rrp43"/>
</dbReference>
<dbReference type="AlphaFoldDB" id="A0ABD2MMD5"/>
<keyword evidence="7" id="KW-0694">RNA-binding</keyword>
<accession>A0ABD2MMD5</accession>
<comment type="similarity">
    <text evidence="3">Belongs to the RNase PH family.</text>
</comment>
<evidence type="ECO:0000259" key="10">
    <source>
        <dbReference type="Pfam" id="PF01138"/>
    </source>
</evidence>
<dbReference type="GO" id="GO:0000178">
    <property type="term" value="C:exosome (RNase complex)"/>
    <property type="evidence" value="ECO:0007669"/>
    <property type="project" value="UniProtKB-KW"/>
</dbReference>
<dbReference type="Pfam" id="PF01138">
    <property type="entry name" value="RNase_PH"/>
    <property type="match status" value="1"/>
</dbReference>
<dbReference type="GO" id="GO:0003723">
    <property type="term" value="F:RNA binding"/>
    <property type="evidence" value="ECO:0007669"/>
    <property type="project" value="UniProtKB-KW"/>
</dbReference>
<protein>
    <recommendedName>
        <fullName evidence="9">Ribosomal RNA-processing protein 43</fullName>
    </recommendedName>
</protein>
<feature type="domain" description="Exoribonuclease phosphorolytic" evidence="10">
    <location>
        <begin position="32"/>
        <end position="166"/>
    </location>
</feature>
<dbReference type="CDD" id="cd11369">
    <property type="entry name" value="RNase_PH_RRP43"/>
    <property type="match status" value="1"/>
</dbReference>
<evidence type="ECO:0000259" key="11">
    <source>
        <dbReference type="Pfam" id="PF03725"/>
    </source>
</evidence>
<evidence type="ECO:0000256" key="9">
    <source>
        <dbReference type="ARBA" id="ARBA00030617"/>
    </source>
</evidence>
<evidence type="ECO:0000313" key="12">
    <source>
        <dbReference type="EMBL" id="KAL3267488.1"/>
    </source>
</evidence>
<proteinExistence type="inferred from homology"/>
<dbReference type="SUPFAM" id="SSF54211">
    <property type="entry name" value="Ribosomal protein S5 domain 2-like"/>
    <property type="match status" value="1"/>
</dbReference>
<comment type="caution">
    <text evidence="12">The sequence shown here is derived from an EMBL/GenBank/DDBJ whole genome shotgun (WGS) entry which is preliminary data.</text>
</comment>
<evidence type="ECO:0000256" key="5">
    <source>
        <dbReference type="ARBA" id="ARBA00022552"/>
    </source>
</evidence>
<evidence type="ECO:0000256" key="7">
    <source>
        <dbReference type="ARBA" id="ARBA00022884"/>
    </source>
</evidence>
<dbReference type="EMBL" id="JABFTP020000001">
    <property type="protein sequence ID" value="KAL3267488.1"/>
    <property type="molecule type" value="Genomic_DNA"/>
</dbReference>
<gene>
    <name evidence="12" type="ORF">HHI36_011611</name>
</gene>
<dbReference type="SUPFAM" id="SSF55666">
    <property type="entry name" value="Ribonuclease PH domain 2-like"/>
    <property type="match status" value="1"/>
</dbReference>
<comment type="subcellular location">
    <subcellularLocation>
        <location evidence="1">Cytoplasm</location>
    </subcellularLocation>
    <subcellularLocation>
        <location evidence="2">Nucleus</location>
        <location evidence="2">Nucleolus</location>
    </subcellularLocation>
</comment>
<dbReference type="InterPro" id="IPR036345">
    <property type="entry name" value="ExoRNase_PH_dom2_sf"/>
</dbReference>
<dbReference type="GO" id="GO:0006364">
    <property type="term" value="P:rRNA processing"/>
    <property type="evidence" value="ECO:0007669"/>
    <property type="project" value="UniProtKB-KW"/>
</dbReference>
<dbReference type="InterPro" id="IPR020568">
    <property type="entry name" value="Ribosomal_Su5_D2-typ_SF"/>
</dbReference>
<dbReference type="InterPro" id="IPR001247">
    <property type="entry name" value="ExoRNase_PH_dom1"/>
</dbReference>
<dbReference type="FunFam" id="3.30.230.70:FF:000017">
    <property type="entry name" value="Exosome complex component Rrp42"/>
    <property type="match status" value="1"/>
</dbReference>
<dbReference type="PANTHER" id="PTHR11097:SF9">
    <property type="entry name" value="EXOSOME COMPLEX COMPONENT RRP43"/>
    <property type="match status" value="1"/>
</dbReference>
<dbReference type="GO" id="GO:0005737">
    <property type="term" value="C:cytoplasm"/>
    <property type="evidence" value="ECO:0007669"/>
    <property type="project" value="UniProtKB-SubCell"/>
</dbReference>
<sequence>MAESFRVLHPIKYYRDYIASNVRPDGRGLHKFRPVLVNIGSIQTADGSALAKVGDTTVICGIKAELCTPKPECAREGFLIPNVELPPLCSPKFRPGPPSDEAQVASQLLANIVKNSKCINLQELCLFPEKLAWCLFADIICISYDGSLMDACIIALMAALKSVQLPVVDYDPAADSRLVNEEEKKSLNIKSVPICSTFSIFDEKVVLYDPTDEEESLCSSTFNIVVREDQLSSVHKPGGAPISDEKLFECIKVSKERASTICKLIETAIHENNT</sequence>
<keyword evidence="6" id="KW-0271">Exosome</keyword>
<evidence type="ECO:0000256" key="6">
    <source>
        <dbReference type="ARBA" id="ARBA00022835"/>
    </source>
</evidence>
<dbReference type="Proteomes" id="UP001516400">
    <property type="component" value="Unassembled WGS sequence"/>
</dbReference>
<evidence type="ECO:0000256" key="8">
    <source>
        <dbReference type="ARBA" id="ARBA00023242"/>
    </source>
</evidence>
<keyword evidence="8" id="KW-0539">Nucleus</keyword>
<keyword evidence="5" id="KW-0698">rRNA processing</keyword>
<dbReference type="InterPro" id="IPR027408">
    <property type="entry name" value="PNPase/RNase_PH_dom_sf"/>
</dbReference>
<dbReference type="Pfam" id="PF03725">
    <property type="entry name" value="RNase_PH_C"/>
    <property type="match status" value="1"/>
</dbReference>
<dbReference type="InterPro" id="IPR050590">
    <property type="entry name" value="Exosome_comp_Rrp42_subfam"/>
</dbReference>
<evidence type="ECO:0000256" key="3">
    <source>
        <dbReference type="ARBA" id="ARBA00006678"/>
    </source>
</evidence>
<feature type="domain" description="Exoribonuclease phosphorolytic" evidence="11">
    <location>
        <begin position="192"/>
        <end position="256"/>
    </location>
</feature>
<dbReference type="Gene3D" id="3.30.230.70">
    <property type="entry name" value="GHMP Kinase, N-terminal domain"/>
    <property type="match status" value="1"/>
</dbReference>
<dbReference type="InterPro" id="IPR015847">
    <property type="entry name" value="ExoRNase_PH_dom2"/>
</dbReference>
<evidence type="ECO:0000256" key="2">
    <source>
        <dbReference type="ARBA" id="ARBA00004604"/>
    </source>
</evidence>